<keyword evidence="6 13" id="KW-0472">Membrane</keyword>
<sequence length="235" mass="26486">MDISVHENTESMQLCYESVNGSCPRAIRSTGVRITLYLLAVLAILVTLFGNMLVIISIAHFKQLHTPTNYLVFSLAIADFLLGCIVMPYSLIRSIESCWYFGILFCKLHTSFDLVLCAASIIHLCCISVDRYYAVCDPLKYKTTITVSTVLIMICLSWALSFLVGFVIIFLELHLIEIKDFYYHEIACFGGCTLMMGKVCALVYSTISFYFPAFIMVNVILCVNKNLFPSFVMSD</sequence>
<feature type="transmembrane region" description="Helical" evidence="13">
    <location>
        <begin position="70"/>
        <end position="92"/>
    </location>
</feature>
<evidence type="ECO:0000256" key="11">
    <source>
        <dbReference type="ARBA" id="ARBA00039439"/>
    </source>
</evidence>
<keyword evidence="8 12" id="KW-0675">Receptor</keyword>
<dbReference type="GO" id="GO:0001594">
    <property type="term" value="F:trace-amine receptor activity"/>
    <property type="evidence" value="ECO:0007669"/>
    <property type="project" value="InterPro"/>
</dbReference>
<evidence type="ECO:0000256" key="6">
    <source>
        <dbReference type="ARBA" id="ARBA00023136"/>
    </source>
</evidence>
<feature type="transmembrane region" description="Helical" evidence="13">
    <location>
        <begin position="210"/>
        <end position="228"/>
    </location>
</feature>
<evidence type="ECO:0000256" key="5">
    <source>
        <dbReference type="ARBA" id="ARBA00023040"/>
    </source>
</evidence>
<evidence type="ECO:0000256" key="10">
    <source>
        <dbReference type="ARBA" id="ARBA00023224"/>
    </source>
</evidence>
<evidence type="ECO:0000313" key="15">
    <source>
        <dbReference type="Ensembl" id="ENSCMIP00000021898.1"/>
    </source>
</evidence>
<evidence type="ECO:0000256" key="1">
    <source>
        <dbReference type="ARBA" id="ARBA00004651"/>
    </source>
</evidence>
<reference evidence="16" key="1">
    <citation type="journal article" date="2006" name="Science">
        <title>Ancient noncoding elements conserved in the human genome.</title>
        <authorList>
            <person name="Venkatesh B."/>
            <person name="Kirkness E.F."/>
            <person name="Loh Y.H."/>
            <person name="Halpern A.L."/>
            <person name="Lee A.P."/>
            <person name="Johnson J."/>
            <person name="Dandona N."/>
            <person name="Viswanathan L.D."/>
            <person name="Tay A."/>
            <person name="Venter J.C."/>
            <person name="Strausberg R.L."/>
            <person name="Brenner S."/>
        </authorList>
    </citation>
    <scope>NUCLEOTIDE SEQUENCE [LARGE SCALE GENOMIC DNA]</scope>
</reference>
<dbReference type="SUPFAM" id="SSF81321">
    <property type="entry name" value="Family A G protein-coupled receptor-like"/>
    <property type="match status" value="1"/>
</dbReference>
<dbReference type="OMA" id="HENTESM"/>
<dbReference type="InterPro" id="IPR000276">
    <property type="entry name" value="GPCR_Rhodpsn"/>
</dbReference>
<evidence type="ECO:0000256" key="3">
    <source>
        <dbReference type="ARBA" id="ARBA00022692"/>
    </source>
</evidence>
<keyword evidence="3 12" id="KW-0812">Transmembrane</keyword>
<evidence type="ECO:0000256" key="4">
    <source>
        <dbReference type="ARBA" id="ARBA00022989"/>
    </source>
</evidence>
<dbReference type="Proteomes" id="UP000314986">
    <property type="component" value="Unassembled WGS sequence"/>
</dbReference>
<evidence type="ECO:0000256" key="12">
    <source>
        <dbReference type="RuleBase" id="RU000688"/>
    </source>
</evidence>
<evidence type="ECO:0000256" key="8">
    <source>
        <dbReference type="ARBA" id="ARBA00023170"/>
    </source>
</evidence>
<dbReference type="PRINTS" id="PR01830">
    <property type="entry name" value="TRACEAMINER"/>
</dbReference>
<proteinExistence type="inferred from homology"/>
<name>A0A4W3HWN2_CALMI</name>
<reference evidence="15" key="5">
    <citation type="submission" date="2025-09" db="UniProtKB">
        <authorList>
            <consortium name="Ensembl"/>
        </authorList>
    </citation>
    <scope>IDENTIFICATION</scope>
</reference>
<keyword evidence="16" id="KW-1185">Reference proteome</keyword>
<keyword evidence="2" id="KW-1003">Cell membrane</keyword>
<dbReference type="PANTHER" id="PTHR24249:SF415">
    <property type="entry name" value="TRACE AMINE-ASSOCIATED RECEPTOR 1"/>
    <property type="match status" value="1"/>
</dbReference>
<protein>
    <recommendedName>
        <fullName evidence="11">Trace amine-associated receptor 1</fullName>
    </recommendedName>
</protein>
<keyword evidence="5 12" id="KW-0297">G-protein coupled receptor</keyword>
<keyword evidence="4 13" id="KW-1133">Transmembrane helix</keyword>
<dbReference type="InterPro" id="IPR017452">
    <property type="entry name" value="GPCR_Rhodpsn_7TM"/>
</dbReference>
<reference evidence="16" key="2">
    <citation type="journal article" date="2007" name="PLoS Biol.">
        <title>Survey sequencing and comparative analysis of the elephant shark (Callorhinchus milii) genome.</title>
        <authorList>
            <person name="Venkatesh B."/>
            <person name="Kirkness E.F."/>
            <person name="Loh Y.H."/>
            <person name="Halpern A.L."/>
            <person name="Lee A.P."/>
            <person name="Johnson J."/>
            <person name="Dandona N."/>
            <person name="Viswanathan L.D."/>
            <person name="Tay A."/>
            <person name="Venter J.C."/>
            <person name="Strausberg R.L."/>
            <person name="Brenner S."/>
        </authorList>
    </citation>
    <scope>NUCLEOTIDE SEQUENCE [LARGE SCALE GENOMIC DNA]</scope>
</reference>
<dbReference type="GO" id="GO:0005886">
    <property type="term" value="C:plasma membrane"/>
    <property type="evidence" value="ECO:0007669"/>
    <property type="project" value="UniProtKB-SubCell"/>
</dbReference>
<reference evidence="16" key="3">
    <citation type="journal article" date="2014" name="Nature">
        <title>Elephant shark genome provides unique insights into gnathostome evolution.</title>
        <authorList>
            <consortium name="International Elephant Shark Genome Sequencing Consortium"/>
            <person name="Venkatesh B."/>
            <person name="Lee A.P."/>
            <person name="Ravi V."/>
            <person name="Maurya A.K."/>
            <person name="Lian M.M."/>
            <person name="Swann J.B."/>
            <person name="Ohta Y."/>
            <person name="Flajnik M.F."/>
            <person name="Sutoh Y."/>
            <person name="Kasahara M."/>
            <person name="Hoon S."/>
            <person name="Gangu V."/>
            <person name="Roy S.W."/>
            <person name="Irimia M."/>
            <person name="Korzh V."/>
            <person name="Kondrychyn I."/>
            <person name="Lim Z.W."/>
            <person name="Tay B.H."/>
            <person name="Tohari S."/>
            <person name="Kong K.W."/>
            <person name="Ho S."/>
            <person name="Lorente-Galdos B."/>
            <person name="Quilez J."/>
            <person name="Marques-Bonet T."/>
            <person name="Raney B.J."/>
            <person name="Ingham P.W."/>
            <person name="Tay A."/>
            <person name="Hillier L.W."/>
            <person name="Minx P."/>
            <person name="Boehm T."/>
            <person name="Wilson R.K."/>
            <person name="Brenner S."/>
            <person name="Warren W.C."/>
        </authorList>
    </citation>
    <scope>NUCLEOTIDE SEQUENCE [LARGE SCALE GENOMIC DNA]</scope>
</reference>
<evidence type="ECO:0000256" key="7">
    <source>
        <dbReference type="ARBA" id="ARBA00023157"/>
    </source>
</evidence>
<dbReference type="PANTHER" id="PTHR24249">
    <property type="entry name" value="HISTAMINE RECEPTOR-RELATED G-PROTEIN COUPLED RECEPTOR"/>
    <property type="match status" value="1"/>
</dbReference>
<dbReference type="Pfam" id="PF00001">
    <property type="entry name" value="7tm_1"/>
    <property type="match status" value="1"/>
</dbReference>
<feature type="domain" description="G-protein coupled receptors family 1 profile" evidence="14">
    <location>
        <begin position="50"/>
        <end position="235"/>
    </location>
</feature>
<feature type="transmembrane region" description="Helical" evidence="13">
    <location>
        <begin position="34"/>
        <end position="58"/>
    </location>
</feature>
<organism evidence="15 16">
    <name type="scientific">Callorhinchus milii</name>
    <name type="common">Ghost shark</name>
    <dbReference type="NCBI Taxonomy" id="7868"/>
    <lineage>
        <taxon>Eukaryota</taxon>
        <taxon>Metazoa</taxon>
        <taxon>Chordata</taxon>
        <taxon>Craniata</taxon>
        <taxon>Vertebrata</taxon>
        <taxon>Chondrichthyes</taxon>
        <taxon>Holocephali</taxon>
        <taxon>Chimaeriformes</taxon>
        <taxon>Callorhinchidae</taxon>
        <taxon>Callorhinchus</taxon>
    </lineage>
</organism>
<comment type="similarity">
    <text evidence="12">Belongs to the G-protein coupled receptor 1 family.</text>
</comment>
<feature type="transmembrane region" description="Helical" evidence="13">
    <location>
        <begin position="145"/>
        <end position="171"/>
    </location>
</feature>
<dbReference type="STRING" id="7868.ENSCMIP00000021898"/>
<dbReference type="Ensembl" id="ENSCMIT00000022284.1">
    <property type="protein sequence ID" value="ENSCMIP00000021898.1"/>
    <property type="gene ID" value="ENSCMIG00000009936.1"/>
</dbReference>
<dbReference type="InterPro" id="IPR050569">
    <property type="entry name" value="TAAR"/>
</dbReference>
<dbReference type="PRINTS" id="PR00237">
    <property type="entry name" value="GPCRRHODOPSN"/>
</dbReference>
<evidence type="ECO:0000256" key="13">
    <source>
        <dbReference type="SAM" id="Phobius"/>
    </source>
</evidence>
<evidence type="ECO:0000259" key="14">
    <source>
        <dbReference type="PROSITE" id="PS50262"/>
    </source>
</evidence>
<feature type="transmembrane region" description="Helical" evidence="13">
    <location>
        <begin position="112"/>
        <end position="133"/>
    </location>
</feature>
<dbReference type="AlphaFoldDB" id="A0A4W3HWN2"/>
<evidence type="ECO:0000313" key="16">
    <source>
        <dbReference type="Proteomes" id="UP000314986"/>
    </source>
</evidence>
<dbReference type="PROSITE" id="PS00237">
    <property type="entry name" value="G_PROTEIN_RECEP_F1_1"/>
    <property type="match status" value="1"/>
</dbReference>
<dbReference type="GeneTree" id="ENSGT00950000182934"/>
<evidence type="ECO:0000256" key="2">
    <source>
        <dbReference type="ARBA" id="ARBA00022475"/>
    </source>
</evidence>
<dbReference type="InParanoid" id="A0A4W3HWN2"/>
<keyword evidence="9" id="KW-0325">Glycoprotein</keyword>
<dbReference type="InterPro" id="IPR009132">
    <property type="entry name" value="TAAR_fam"/>
</dbReference>
<reference evidence="15" key="4">
    <citation type="submission" date="2025-08" db="UniProtKB">
        <authorList>
            <consortium name="Ensembl"/>
        </authorList>
    </citation>
    <scope>IDENTIFICATION</scope>
</reference>
<dbReference type="PROSITE" id="PS50262">
    <property type="entry name" value="G_PROTEIN_RECEP_F1_2"/>
    <property type="match status" value="1"/>
</dbReference>
<keyword evidence="7" id="KW-1015">Disulfide bond</keyword>
<dbReference type="Gene3D" id="1.20.1070.10">
    <property type="entry name" value="Rhodopsin 7-helix transmembrane proteins"/>
    <property type="match status" value="1"/>
</dbReference>
<comment type="subcellular location">
    <subcellularLocation>
        <location evidence="1">Cell membrane</location>
        <topology evidence="1">Multi-pass membrane protein</topology>
    </subcellularLocation>
</comment>
<accession>A0A4W3HWN2</accession>
<keyword evidence="10 12" id="KW-0807">Transducer</keyword>
<evidence type="ECO:0000256" key="9">
    <source>
        <dbReference type="ARBA" id="ARBA00023180"/>
    </source>
</evidence>